<name>A0AAJ2H0G1_9HYPH</name>
<evidence type="ECO:0000256" key="1">
    <source>
        <dbReference type="SAM" id="Phobius"/>
    </source>
</evidence>
<feature type="transmembrane region" description="Helical" evidence="1">
    <location>
        <begin position="96"/>
        <end position="122"/>
    </location>
</feature>
<protein>
    <submittedName>
        <fullName evidence="2">Uncharacterized protein</fullName>
    </submittedName>
</protein>
<comment type="caution">
    <text evidence="2">The sequence shown here is derived from an EMBL/GenBank/DDBJ whole genome shotgun (WGS) entry which is preliminary data.</text>
</comment>
<keyword evidence="1" id="KW-0812">Transmembrane</keyword>
<sequence length="147" mass="14297">IKNVEISQIPALADMPIEDRLRELDQLSISLPQIVSGVGAAGASGALTALAAYGGSQMLAAASTGTAISTLSGAAATNATLAWFGGGSLAVGGFGMAGGMMVLGGVVAGPILAVGGAILAASAETAVDDAKRNLSKAHAIYNEKMIA</sequence>
<proteinExistence type="predicted"/>
<gene>
    <name evidence="2" type="ORF">RJJ65_37870</name>
</gene>
<reference evidence="2" key="1">
    <citation type="submission" date="2023-04" db="EMBL/GenBank/DDBJ databases">
        <title>Genomic characterization of faba bean (Vicia faba) microsymbionts in Mexican soils.</title>
        <authorList>
            <person name="Rivera Orduna F.N."/>
            <person name="Guevara-Luna J."/>
            <person name="Yan J."/>
            <person name="Arroyo-Herrera I."/>
            <person name="Li Y."/>
            <person name="Vasquez-Murrieta M.S."/>
            <person name="Wang E.T."/>
        </authorList>
    </citation>
    <scope>NUCLEOTIDE SEQUENCE</scope>
    <source>
        <strain evidence="2">CH26</strain>
    </source>
</reference>
<keyword evidence="1" id="KW-0472">Membrane</keyword>
<dbReference type="AlphaFoldDB" id="A0AAJ2H0G1"/>
<accession>A0AAJ2H0G1</accession>
<keyword evidence="1" id="KW-1133">Transmembrane helix</keyword>
<feature type="transmembrane region" description="Helical" evidence="1">
    <location>
        <begin position="65"/>
        <end position="84"/>
    </location>
</feature>
<organism evidence="2 3">
    <name type="scientific">Rhizobium hidalgonense</name>
    <dbReference type="NCBI Taxonomy" id="1538159"/>
    <lineage>
        <taxon>Bacteria</taxon>
        <taxon>Pseudomonadati</taxon>
        <taxon>Pseudomonadota</taxon>
        <taxon>Alphaproteobacteria</taxon>
        <taxon>Hyphomicrobiales</taxon>
        <taxon>Rhizobiaceae</taxon>
        <taxon>Rhizobium/Agrobacterium group</taxon>
        <taxon>Rhizobium</taxon>
    </lineage>
</organism>
<evidence type="ECO:0000313" key="3">
    <source>
        <dbReference type="Proteomes" id="UP001268610"/>
    </source>
</evidence>
<feature type="non-terminal residue" evidence="2">
    <location>
        <position position="147"/>
    </location>
</feature>
<feature type="non-terminal residue" evidence="2">
    <location>
        <position position="1"/>
    </location>
</feature>
<evidence type="ECO:0000313" key="2">
    <source>
        <dbReference type="EMBL" id="MDR9778311.1"/>
    </source>
</evidence>
<dbReference type="EMBL" id="JAVLSF010000683">
    <property type="protein sequence ID" value="MDR9778311.1"/>
    <property type="molecule type" value="Genomic_DNA"/>
</dbReference>
<feature type="transmembrane region" description="Helical" evidence="1">
    <location>
        <begin position="34"/>
        <end position="53"/>
    </location>
</feature>
<dbReference type="Proteomes" id="UP001268610">
    <property type="component" value="Unassembled WGS sequence"/>
</dbReference>